<proteinExistence type="predicted"/>
<accession>A0AAU7CFN7</accession>
<reference evidence="1" key="1">
    <citation type="submission" date="2024-05" db="EMBL/GenBank/DDBJ databases">
        <title>Planctomycetes of the genus Singulisphaera possess chitinolytic capabilities.</title>
        <authorList>
            <person name="Ivanova A."/>
        </authorList>
    </citation>
    <scope>NUCLEOTIDE SEQUENCE</scope>
    <source>
        <strain evidence="1">Ch08T</strain>
    </source>
</reference>
<dbReference type="AlphaFoldDB" id="A0AAU7CFN7"/>
<evidence type="ECO:0000313" key="1">
    <source>
        <dbReference type="EMBL" id="XBH04056.1"/>
    </source>
</evidence>
<dbReference type="EMBL" id="CP155447">
    <property type="protein sequence ID" value="XBH04056.1"/>
    <property type="molecule type" value="Genomic_DNA"/>
</dbReference>
<protein>
    <submittedName>
        <fullName evidence="1">Uncharacterized protein</fullName>
    </submittedName>
</protein>
<organism evidence="1">
    <name type="scientific">Singulisphaera sp. Ch08</name>
    <dbReference type="NCBI Taxonomy" id="3120278"/>
    <lineage>
        <taxon>Bacteria</taxon>
        <taxon>Pseudomonadati</taxon>
        <taxon>Planctomycetota</taxon>
        <taxon>Planctomycetia</taxon>
        <taxon>Isosphaerales</taxon>
        <taxon>Isosphaeraceae</taxon>
        <taxon>Singulisphaera</taxon>
    </lineage>
</organism>
<sequence length="100" mass="10527">MNVELLNVRPGRIIAVPHRDDVVGTPYAVPSGCVVEAIRVGSRNGVCADLPPYFALDGRDRPATPETPADEISLLPLSGLYRMASGEIAAVYGAVANPIN</sequence>
<gene>
    <name evidence="1" type="ORF">V5E97_38020</name>
</gene>
<dbReference type="RefSeq" id="WP_406696801.1">
    <property type="nucleotide sequence ID" value="NZ_CP155447.1"/>
</dbReference>
<name>A0AAU7CFN7_9BACT</name>